<name>A0A075R937_BRELA</name>
<keyword evidence="2" id="KW-1133">Transmembrane helix</keyword>
<dbReference type="STRING" id="1042163.BRLA_c041070"/>
<dbReference type="AlphaFoldDB" id="A0A075R937"/>
<keyword evidence="2" id="KW-0812">Transmembrane</keyword>
<evidence type="ECO:0000259" key="3">
    <source>
        <dbReference type="Pfam" id="PF13476"/>
    </source>
</evidence>
<dbReference type="InterPro" id="IPR027417">
    <property type="entry name" value="P-loop_NTPase"/>
</dbReference>
<keyword evidence="2" id="KW-0472">Membrane</keyword>
<dbReference type="HOGENOM" id="CLU_006135_1_0_9"/>
<reference evidence="4 5" key="1">
    <citation type="journal article" date="2011" name="J. Bacteriol.">
        <title>Genome sequence of Brevibacillus laterosporus LMG 15441, a pathogen of invertebrates.</title>
        <authorList>
            <person name="Djukic M."/>
            <person name="Poehlein A."/>
            <person name="Thurmer A."/>
            <person name="Daniel R."/>
        </authorList>
    </citation>
    <scope>NUCLEOTIDE SEQUENCE [LARGE SCALE GENOMIC DNA]</scope>
    <source>
        <strain evidence="4 5">LMG 15441</strain>
    </source>
</reference>
<dbReference type="KEGG" id="blr:BRLA_c041070"/>
<dbReference type="Proteomes" id="UP000005850">
    <property type="component" value="Chromosome"/>
</dbReference>
<evidence type="ECO:0000313" key="4">
    <source>
        <dbReference type="EMBL" id="AIG28384.1"/>
    </source>
</evidence>
<dbReference type="Gene3D" id="3.40.50.300">
    <property type="entry name" value="P-loop containing nucleotide triphosphate hydrolases"/>
    <property type="match status" value="2"/>
</dbReference>
<gene>
    <name evidence="4" type="ORF">BRLA_c041070</name>
</gene>
<feature type="coiled-coil region" evidence="1">
    <location>
        <begin position="714"/>
        <end position="791"/>
    </location>
</feature>
<feature type="domain" description="Rad50/SbcC-type AAA" evidence="3">
    <location>
        <begin position="6"/>
        <end position="288"/>
    </location>
</feature>
<dbReference type="SUPFAM" id="SSF52540">
    <property type="entry name" value="P-loop containing nucleoside triphosphate hydrolases"/>
    <property type="match status" value="1"/>
</dbReference>
<dbReference type="RefSeq" id="WP_003334618.1">
    <property type="nucleotide sequence ID" value="NZ_CP007806.1"/>
</dbReference>
<dbReference type="PANTHER" id="PTHR41259:SF1">
    <property type="entry name" value="DOUBLE-STRAND BREAK REPAIR RAD50 ATPASE, PUTATIVE-RELATED"/>
    <property type="match status" value="1"/>
</dbReference>
<sequence>MIIEDIHIKGFGKWQERTFTFAPGLNLFYAPNEAGKSTLLQALVASLYGMKKDFIKVSRYVDEYDRYYPWNHSTYETIVRYTLADQQFRLHRVLDKEREQMKLFLEPELTEALALYKEDRRREYNFIEKHLGLNRSLFTDITWIKREGLQAPEHLLPNLTQEGVIDPAVQGVLAALEQEYSAIGKKDNAENTRWGRVNRQWQLARQALQQAEEIWLVNKHLHQSLTEWLKEEEQIQKRYDMLARLLTEHRQFMEVWQHWWTYTYETTRSDHVARWLTESIHTLHIIYSEAPELIECHQSTQQQLARLELEIGQYTEDGDVIGQSPKEAGVQEESVEATNPLAEWNKQNELHKDTQLEQVNHDYQIARTMNKNLEDARQQRYQQEVLLAQLKAALQNKKSVYAVSKELTHLLQEAPQLAYYDEAVAMQAENYLRQNKVDEVELFASMSSRRAKSRKQKLEQSKQETARASSKIPLHIWISGEIALVTAIWSMWMMIEQRWDLVRIGSGITLIAGLLSFIFYFLYKNKLSRKRKEASIQTAQVSQIPESVSQWISRMNIDSAEQVRTLREKYVRLQHCKQELETFTQENEDQATLISKLHVEISELQQEIEQAQQTLQQLIEQEQIQSERLTAIFSVHQVDNWEEFTDKREALLVELHVLSANQGQLQAIERLEGELQAERLRAEQSAFIEQKEKDRQALLLNWAEKTREAMLSSKEKKELEQATSLEEAKKLKQQLTHVRERIARARGELGQQDQSSLARAKTAFEEAELALEEVQVRRDSLQLARDTLQEAMKVWHREVSPDVSQIASEVTRQITEGRYQDVRIDPTNQFSIKVIEPNLHRVLPQEKLSNGMQDQLYFAQRIAFILQISKAKEPLPIFLDDHFVHYDEQRLQSTLAYLLTLAQTHQIFLFSCQQREMLLLSEQMKNHPRHQLHNWYNKEANSNT</sequence>
<dbReference type="EMBL" id="CP007806">
    <property type="protein sequence ID" value="AIG28384.1"/>
    <property type="molecule type" value="Genomic_DNA"/>
</dbReference>
<feature type="transmembrane region" description="Helical" evidence="2">
    <location>
        <begin position="501"/>
        <end position="523"/>
    </location>
</feature>
<feature type="coiled-coil region" evidence="1">
    <location>
        <begin position="356"/>
        <end position="393"/>
    </location>
</feature>
<dbReference type="PANTHER" id="PTHR41259">
    <property type="entry name" value="DOUBLE-STRAND BREAK REPAIR RAD50 ATPASE, PUTATIVE-RELATED"/>
    <property type="match status" value="1"/>
</dbReference>
<feature type="coiled-coil region" evidence="1">
    <location>
        <begin position="594"/>
        <end position="628"/>
    </location>
</feature>
<protein>
    <submittedName>
        <fullName evidence="4">Chromosome segregation protein</fullName>
    </submittedName>
</protein>
<organism evidence="4 5">
    <name type="scientific">Brevibacillus laterosporus LMG 15441</name>
    <dbReference type="NCBI Taxonomy" id="1042163"/>
    <lineage>
        <taxon>Bacteria</taxon>
        <taxon>Bacillati</taxon>
        <taxon>Bacillota</taxon>
        <taxon>Bacilli</taxon>
        <taxon>Bacillales</taxon>
        <taxon>Paenibacillaceae</taxon>
        <taxon>Brevibacillus</taxon>
    </lineage>
</organism>
<dbReference type="GO" id="GO:0016887">
    <property type="term" value="F:ATP hydrolysis activity"/>
    <property type="evidence" value="ECO:0007669"/>
    <property type="project" value="InterPro"/>
</dbReference>
<keyword evidence="5" id="KW-1185">Reference proteome</keyword>
<dbReference type="Pfam" id="PF13476">
    <property type="entry name" value="AAA_23"/>
    <property type="match status" value="1"/>
</dbReference>
<dbReference type="eggNOG" id="COG0419">
    <property type="taxonomic scope" value="Bacteria"/>
</dbReference>
<accession>A0A075R937</accession>
<dbReference type="GO" id="GO:0006302">
    <property type="term" value="P:double-strand break repair"/>
    <property type="evidence" value="ECO:0007669"/>
    <property type="project" value="InterPro"/>
</dbReference>
<evidence type="ECO:0000313" key="5">
    <source>
        <dbReference type="Proteomes" id="UP000005850"/>
    </source>
</evidence>
<proteinExistence type="predicted"/>
<feature type="transmembrane region" description="Helical" evidence="2">
    <location>
        <begin position="474"/>
        <end position="495"/>
    </location>
</feature>
<evidence type="ECO:0000256" key="2">
    <source>
        <dbReference type="SAM" id="Phobius"/>
    </source>
</evidence>
<keyword evidence="1" id="KW-0175">Coiled coil</keyword>
<evidence type="ECO:0000256" key="1">
    <source>
        <dbReference type="SAM" id="Coils"/>
    </source>
</evidence>
<dbReference type="InterPro" id="IPR038729">
    <property type="entry name" value="Rad50/SbcC_AAA"/>
</dbReference>